<reference evidence="2" key="1">
    <citation type="submission" date="2024-07" db="EMBL/GenBank/DDBJ databases">
        <title>Complete genome sequences of cellulolytic bacteria, Kitasatospora sp. CMC57 and Streptomyces sp. CMC78, isolated from Japanese agricultural soil.</title>
        <authorList>
            <person name="Hashimoto T."/>
            <person name="Ito M."/>
            <person name="Iwamoto M."/>
            <person name="Fukahori D."/>
            <person name="Shoda T."/>
            <person name="Sakoda M."/>
            <person name="Morohoshi T."/>
            <person name="Mitsuboshi M."/>
            <person name="Nishizawa T."/>
        </authorList>
    </citation>
    <scope>NUCLEOTIDE SEQUENCE</scope>
    <source>
        <strain evidence="2">CMC57</strain>
    </source>
</reference>
<dbReference type="EMBL" id="AP035881">
    <property type="protein sequence ID" value="BFP48933.1"/>
    <property type="molecule type" value="Genomic_DNA"/>
</dbReference>
<sequence>MVRVHATGRRGPGGRVVYADESGSFLLYISADGIAEPLSDSPGPHGTGPLHAVPLPWEGAAGTHRAGPGPLAPGGSGQTNRRDRRRRE</sequence>
<protein>
    <submittedName>
        <fullName evidence="2">Uncharacterized protein</fullName>
    </submittedName>
</protein>
<dbReference type="RefSeq" id="WP_407991103.1">
    <property type="nucleotide sequence ID" value="NZ_AP035881.2"/>
</dbReference>
<evidence type="ECO:0000313" key="2">
    <source>
        <dbReference type="EMBL" id="BFP48933.1"/>
    </source>
</evidence>
<gene>
    <name evidence="2" type="ORF">KCMC57_53010</name>
</gene>
<name>A0AB33KAK6_9ACTN</name>
<evidence type="ECO:0000256" key="1">
    <source>
        <dbReference type="SAM" id="MobiDB-lite"/>
    </source>
</evidence>
<dbReference type="InterPro" id="IPR046263">
    <property type="entry name" value="DUF6296"/>
</dbReference>
<proteinExistence type="predicted"/>
<accession>A0AB33KAK6</accession>
<dbReference type="Pfam" id="PF19813">
    <property type="entry name" value="DUF6296"/>
    <property type="match status" value="1"/>
</dbReference>
<organism evidence="2">
    <name type="scientific">Kitasatospora sp. CMC57</name>
    <dbReference type="NCBI Taxonomy" id="3231513"/>
    <lineage>
        <taxon>Bacteria</taxon>
        <taxon>Bacillati</taxon>
        <taxon>Actinomycetota</taxon>
        <taxon>Actinomycetes</taxon>
        <taxon>Kitasatosporales</taxon>
        <taxon>Streptomycetaceae</taxon>
        <taxon>Kitasatospora</taxon>
    </lineage>
</organism>
<dbReference type="AlphaFoldDB" id="A0AB33KAK6"/>
<feature type="region of interest" description="Disordered" evidence="1">
    <location>
        <begin position="35"/>
        <end position="88"/>
    </location>
</feature>